<proteinExistence type="predicted"/>
<dbReference type="EMBL" id="JAUEPS010000104">
    <property type="protein sequence ID" value="KAK0437773.1"/>
    <property type="molecule type" value="Genomic_DNA"/>
</dbReference>
<evidence type="ECO:0000313" key="3">
    <source>
        <dbReference type="Proteomes" id="UP001175211"/>
    </source>
</evidence>
<feature type="non-terminal residue" evidence="2">
    <location>
        <position position="1"/>
    </location>
</feature>
<evidence type="ECO:0000313" key="2">
    <source>
        <dbReference type="EMBL" id="KAK0437773.1"/>
    </source>
</evidence>
<reference evidence="2" key="1">
    <citation type="submission" date="2023-06" db="EMBL/GenBank/DDBJ databases">
        <authorList>
            <consortium name="Lawrence Berkeley National Laboratory"/>
            <person name="Ahrendt S."/>
            <person name="Sahu N."/>
            <person name="Indic B."/>
            <person name="Wong-Bajracharya J."/>
            <person name="Merenyi Z."/>
            <person name="Ke H.-M."/>
            <person name="Monk M."/>
            <person name="Kocsube S."/>
            <person name="Drula E."/>
            <person name="Lipzen A."/>
            <person name="Balint B."/>
            <person name="Henrissat B."/>
            <person name="Andreopoulos B."/>
            <person name="Martin F.M."/>
            <person name="Harder C.B."/>
            <person name="Rigling D."/>
            <person name="Ford K.L."/>
            <person name="Foster G.D."/>
            <person name="Pangilinan J."/>
            <person name="Papanicolaou A."/>
            <person name="Barry K."/>
            <person name="LaButti K."/>
            <person name="Viragh M."/>
            <person name="Koriabine M."/>
            <person name="Yan M."/>
            <person name="Riley R."/>
            <person name="Champramary S."/>
            <person name="Plett K.L."/>
            <person name="Tsai I.J."/>
            <person name="Slot J."/>
            <person name="Sipos G."/>
            <person name="Plett J."/>
            <person name="Nagy L.G."/>
            <person name="Grigoriev I.V."/>
        </authorList>
    </citation>
    <scope>NUCLEOTIDE SEQUENCE</scope>
    <source>
        <strain evidence="2">CCBAS 213</strain>
    </source>
</reference>
<keyword evidence="3" id="KW-1185">Reference proteome</keyword>
<sequence>MKEVLAEYTKWLEEHDEELGGWFRSCGGDEEPDLTPSENSVEPRSRAGSSGVIQEGFELQTFASSIRTSKNYQTSYCWSLTGQHMRRPADTMLQTETAAQGYLDIFESLHKPSRHRYGCSHGMFYSIYACISELAKPNLIQVSLATIPAGFDFSISILLSSRCEMRLGYPSRTGLAVGRTERVMLLSVCSSDVVLYILIAK</sequence>
<feature type="compositionally biased region" description="Polar residues" evidence="1">
    <location>
        <begin position="36"/>
        <end position="49"/>
    </location>
</feature>
<evidence type="ECO:0000256" key="1">
    <source>
        <dbReference type="SAM" id="MobiDB-lite"/>
    </source>
</evidence>
<accession>A0AA39JBR1</accession>
<feature type="region of interest" description="Disordered" evidence="1">
    <location>
        <begin position="26"/>
        <end position="49"/>
    </location>
</feature>
<gene>
    <name evidence="2" type="ORF">EV420DRAFT_1753370</name>
</gene>
<dbReference type="RefSeq" id="XP_060322717.1">
    <property type="nucleotide sequence ID" value="XM_060480450.1"/>
</dbReference>
<dbReference type="AlphaFoldDB" id="A0AA39JBR1"/>
<dbReference type="Proteomes" id="UP001175211">
    <property type="component" value="Unassembled WGS sequence"/>
</dbReference>
<name>A0AA39JBR1_ARMTA</name>
<dbReference type="GeneID" id="85363998"/>
<comment type="caution">
    <text evidence="2">The sequence shown here is derived from an EMBL/GenBank/DDBJ whole genome shotgun (WGS) entry which is preliminary data.</text>
</comment>
<organism evidence="2 3">
    <name type="scientific">Armillaria tabescens</name>
    <name type="common">Ringless honey mushroom</name>
    <name type="synonym">Agaricus tabescens</name>
    <dbReference type="NCBI Taxonomy" id="1929756"/>
    <lineage>
        <taxon>Eukaryota</taxon>
        <taxon>Fungi</taxon>
        <taxon>Dikarya</taxon>
        <taxon>Basidiomycota</taxon>
        <taxon>Agaricomycotina</taxon>
        <taxon>Agaricomycetes</taxon>
        <taxon>Agaricomycetidae</taxon>
        <taxon>Agaricales</taxon>
        <taxon>Marasmiineae</taxon>
        <taxon>Physalacriaceae</taxon>
        <taxon>Desarmillaria</taxon>
    </lineage>
</organism>
<protein>
    <submittedName>
        <fullName evidence="2">Uncharacterized protein</fullName>
    </submittedName>
</protein>